<dbReference type="eggNOG" id="COG3843">
    <property type="taxonomic scope" value="Bacteria"/>
</dbReference>
<name>F0BKC1_9XANT</name>
<feature type="non-terminal residue" evidence="1">
    <location>
        <position position="1"/>
    </location>
</feature>
<proteinExistence type="predicted"/>
<sequence>DNPHVHIIVRGVDDKGGDLVISRDYISNGMRERARELATRELGYRSDIDIYRSAAKEVTQERWTGLDASMLREQQSRESGLIHAGKVHADPFRNAQRQLRLQRLA</sequence>
<feature type="non-terminal residue" evidence="1">
    <location>
        <position position="105"/>
    </location>
</feature>
<evidence type="ECO:0000313" key="1">
    <source>
        <dbReference type="EMBL" id="EGD07077.1"/>
    </source>
</evidence>
<comment type="caution">
    <text evidence="1">The sequence shown here is derived from an EMBL/GenBank/DDBJ whole genome shotgun (WGS) entry which is preliminary data.</text>
</comment>
<organism evidence="1 2">
    <name type="scientific">Xanthomonas vesicatoria ATCC 35937</name>
    <dbReference type="NCBI Taxonomy" id="925775"/>
    <lineage>
        <taxon>Bacteria</taxon>
        <taxon>Pseudomonadati</taxon>
        <taxon>Pseudomonadota</taxon>
        <taxon>Gammaproteobacteria</taxon>
        <taxon>Lysobacterales</taxon>
        <taxon>Lysobacteraceae</taxon>
        <taxon>Xanthomonas</taxon>
    </lineage>
</organism>
<dbReference type="EMBL" id="AEQV01000252">
    <property type="protein sequence ID" value="EGD07077.1"/>
    <property type="molecule type" value="Genomic_DNA"/>
</dbReference>
<evidence type="ECO:0000313" key="2">
    <source>
        <dbReference type="Proteomes" id="UP000003299"/>
    </source>
</evidence>
<dbReference type="AlphaFoldDB" id="F0BKC1"/>
<accession>F0BKC1</accession>
<reference evidence="1 2" key="1">
    <citation type="journal article" date="2011" name="BMC Genomics">
        <title>Comparative genomics reveals diversity among xanthomonads infecting tomato and pepper.</title>
        <authorList>
            <person name="Potnis N."/>
            <person name="Krasileva K."/>
            <person name="Chow V."/>
            <person name="Almeida N.F."/>
            <person name="Patil P.B."/>
            <person name="Ryan R.P."/>
            <person name="Sharlach M."/>
            <person name="Behlau F."/>
            <person name="Dow J.M."/>
            <person name="Momol M.T."/>
            <person name="White F.F."/>
            <person name="Preston J.F."/>
            <person name="Vinatzer B.A."/>
            <person name="Koebnik R."/>
            <person name="Setubal J.C."/>
            <person name="Norman D.J."/>
            <person name="Staskawicz B.J."/>
            <person name="Jones J.B."/>
        </authorList>
    </citation>
    <scope>NUCLEOTIDE SEQUENCE [LARGE SCALE GENOMIC DNA]</scope>
    <source>
        <strain evidence="1 2">ATCC 35937</strain>
    </source>
</reference>
<dbReference type="Proteomes" id="UP000003299">
    <property type="component" value="Unassembled WGS sequence"/>
</dbReference>
<gene>
    <name evidence="1" type="ORF">XVE_4735</name>
</gene>
<protein>
    <submittedName>
        <fullName evidence="1">Uncharacterized protein</fullName>
    </submittedName>
</protein>